<dbReference type="HOGENOM" id="CLU_027507_0_0_1"/>
<feature type="compositionally biased region" description="Polar residues" evidence="1">
    <location>
        <begin position="623"/>
        <end position="640"/>
    </location>
</feature>
<evidence type="ECO:0000256" key="1">
    <source>
        <dbReference type="SAM" id="MobiDB-lite"/>
    </source>
</evidence>
<feature type="region of interest" description="Disordered" evidence="1">
    <location>
        <begin position="99"/>
        <end position="125"/>
    </location>
</feature>
<keyword evidence="3" id="KW-1185">Reference proteome</keyword>
<feature type="compositionally biased region" description="Polar residues" evidence="1">
    <location>
        <begin position="102"/>
        <end position="114"/>
    </location>
</feature>
<accession>A0A0D2EEC3</accession>
<dbReference type="STRING" id="215243.A0A0D2EEC3"/>
<dbReference type="EMBL" id="KN847333">
    <property type="protein sequence ID" value="KIW46279.1"/>
    <property type="molecule type" value="Genomic_DNA"/>
</dbReference>
<dbReference type="OrthoDB" id="4160377at2759"/>
<evidence type="ECO:0000313" key="2">
    <source>
        <dbReference type="EMBL" id="KIW46279.1"/>
    </source>
</evidence>
<feature type="region of interest" description="Disordered" evidence="1">
    <location>
        <begin position="1"/>
        <end position="35"/>
    </location>
</feature>
<gene>
    <name evidence="2" type="ORF">PV06_01960</name>
</gene>
<sequence length="745" mass="79326">MGRKNRRKVKVQDEESEDGPASSDMSPNTRKEYEKSQIMKADLGLATADHIKTSDYRRPIQQNFDLVRLCDEEGSEERKLAVENKVQTSQWLKWGNTEEARNTASGDRQLGTGNTHRRALAESLAETSRQAGHALTLADTYHDRGSKHPKGDLTLNLYISANPVSRAIPKGPAKISISEMSAFKKKPRPTPLQGRPWPPSALEGSPFLSAPAQPISFGKIPTPQPPFTAIATTFQAGTTIDQLRPPKSAVLPSPRLRSRQCVPLVDASTFMSSATNMLASRPQSKMQESPAGTSLSNTAAAPVLETQADPRQEGGGIVTQSAHNESAIRKVPVTEFSFSADAALANTQVSTHTDGAPSSAVLSDFSPAAESERLVKDANGSQFGTPLVGLGIQGPGFEKITSTKPSLPPSPLPTGLSSQNGSLLDSPILEDMGGSVLVADKSKEKEVVVIDGVRYIPESRLLAFKQSIEKRAITIREDPLSPVSHKEAPPIKPEVQIPPLALSTNEPAKATVEVPTKPINPFESRGTAPEKTSDPVVPHAVVPEPSQVPQRLPLTLDEALVVAVNSPLAALITQGTAKASAKAKATKHAIVSKWAAPPGEVYESHQLSKDISQIDLVDSESVDASSQVKQPVLQSKSTNGGHWGKKPKHNPFEAVLARVESESASSAGEKEATNVIGDQNAFKAPAKHAAKFSMSVTAPAASYSAPKRYFAAPGPGYALLLADLVQKEPSTSASAFDGESDDEEL</sequence>
<dbReference type="VEuPathDB" id="FungiDB:PV06_01960"/>
<feature type="region of interest" description="Disordered" evidence="1">
    <location>
        <begin position="517"/>
        <end position="536"/>
    </location>
</feature>
<dbReference type="GeneID" id="27354034"/>
<feature type="region of interest" description="Disordered" evidence="1">
    <location>
        <begin position="623"/>
        <end position="649"/>
    </location>
</feature>
<proteinExistence type="predicted"/>
<organism evidence="2 3">
    <name type="scientific">Exophiala oligosperma</name>
    <dbReference type="NCBI Taxonomy" id="215243"/>
    <lineage>
        <taxon>Eukaryota</taxon>
        <taxon>Fungi</taxon>
        <taxon>Dikarya</taxon>
        <taxon>Ascomycota</taxon>
        <taxon>Pezizomycotina</taxon>
        <taxon>Eurotiomycetes</taxon>
        <taxon>Chaetothyriomycetidae</taxon>
        <taxon>Chaetothyriales</taxon>
        <taxon>Herpotrichiellaceae</taxon>
        <taxon>Exophiala</taxon>
    </lineage>
</organism>
<evidence type="ECO:0000313" key="3">
    <source>
        <dbReference type="Proteomes" id="UP000053342"/>
    </source>
</evidence>
<reference evidence="2 3" key="1">
    <citation type="submission" date="2015-01" db="EMBL/GenBank/DDBJ databases">
        <title>The Genome Sequence of Exophiala oligosperma CBS72588.</title>
        <authorList>
            <consortium name="The Broad Institute Genomics Platform"/>
            <person name="Cuomo C."/>
            <person name="de Hoog S."/>
            <person name="Gorbushina A."/>
            <person name="Stielow B."/>
            <person name="Teixiera M."/>
            <person name="Abouelleil A."/>
            <person name="Chapman S.B."/>
            <person name="Priest M."/>
            <person name="Young S.K."/>
            <person name="Wortman J."/>
            <person name="Nusbaum C."/>
            <person name="Birren B."/>
        </authorList>
    </citation>
    <scope>NUCLEOTIDE SEQUENCE [LARGE SCALE GENOMIC DNA]</scope>
    <source>
        <strain evidence="2 3">CBS 72588</strain>
    </source>
</reference>
<dbReference type="Proteomes" id="UP000053342">
    <property type="component" value="Unassembled WGS sequence"/>
</dbReference>
<dbReference type="AlphaFoldDB" id="A0A0D2EEC3"/>
<dbReference type="RefSeq" id="XP_016266495.1">
    <property type="nucleotide sequence ID" value="XM_016402598.1"/>
</dbReference>
<name>A0A0D2EEC3_9EURO</name>
<protein>
    <submittedName>
        <fullName evidence="2">Uncharacterized protein</fullName>
    </submittedName>
</protein>